<dbReference type="SUPFAM" id="SSF46955">
    <property type="entry name" value="Putative DNA-binding domain"/>
    <property type="match status" value="1"/>
</dbReference>
<dbReference type="Pfam" id="PF13411">
    <property type="entry name" value="MerR_1"/>
    <property type="match status" value="1"/>
</dbReference>
<sequence>MNDEFTIGQVAEKTGLSIHTIRYYEKEGILPIIKRNESGIRIFEYEDIQWINLLNCLRSTGMPIAQLKDYGDLILQGDRTGEKRLEILERQKEKIEEQVNTLKSHIDLLNAQMEWYPRLKKENVPFDDAMKAWLKDGKLPPDLK</sequence>
<reference evidence="7 8" key="1">
    <citation type="submission" date="2019-01" db="EMBL/GenBank/DDBJ databases">
        <title>Complete genome sequence of Cohnella hallensis HS21 isolated from Korean fir (Abies koreana) rhizospheric soil.</title>
        <authorList>
            <person name="Jiang L."/>
            <person name="Kang S.W."/>
            <person name="Kim S."/>
            <person name="Jung J."/>
            <person name="Kim C.Y."/>
            <person name="Kim D.H."/>
            <person name="Kim S.W."/>
            <person name="Lee J."/>
        </authorList>
    </citation>
    <scope>NUCLEOTIDE SEQUENCE [LARGE SCALE GENOMIC DNA]</scope>
    <source>
        <strain evidence="7 8">HS21</strain>
    </source>
</reference>
<dbReference type="EMBL" id="AP019400">
    <property type="protein sequence ID" value="BBI33534.1"/>
    <property type="molecule type" value="Genomic_DNA"/>
</dbReference>
<feature type="coiled-coil region" evidence="5">
    <location>
        <begin position="78"/>
        <end position="112"/>
    </location>
</feature>
<dbReference type="PROSITE" id="PS50937">
    <property type="entry name" value="HTH_MERR_2"/>
    <property type="match status" value="1"/>
</dbReference>
<dbReference type="GO" id="GO:0003677">
    <property type="term" value="F:DNA binding"/>
    <property type="evidence" value="ECO:0007669"/>
    <property type="project" value="UniProtKB-KW"/>
</dbReference>
<dbReference type="InterPro" id="IPR000551">
    <property type="entry name" value="MerR-type_HTH_dom"/>
</dbReference>
<name>A0A3T1D630_9BACL</name>
<dbReference type="PRINTS" id="PR00040">
    <property type="entry name" value="HTHMERR"/>
</dbReference>
<dbReference type="InterPro" id="IPR009061">
    <property type="entry name" value="DNA-bd_dom_put_sf"/>
</dbReference>
<evidence type="ECO:0000313" key="8">
    <source>
        <dbReference type="Proteomes" id="UP000289856"/>
    </source>
</evidence>
<accession>A0A3T1D630</accession>
<dbReference type="GO" id="GO:0003700">
    <property type="term" value="F:DNA-binding transcription factor activity"/>
    <property type="evidence" value="ECO:0007669"/>
    <property type="project" value="InterPro"/>
</dbReference>
<keyword evidence="2" id="KW-0805">Transcription regulation</keyword>
<dbReference type="PANTHER" id="PTHR30204">
    <property type="entry name" value="REDOX-CYCLING DRUG-SENSING TRANSCRIPTIONAL ACTIVATOR SOXR"/>
    <property type="match status" value="1"/>
</dbReference>
<keyword evidence="3" id="KW-0238">DNA-binding</keyword>
<evidence type="ECO:0000259" key="6">
    <source>
        <dbReference type="PROSITE" id="PS50937"/>
    </source>
</evidence>
<dbReference type="PROSITE" id="PS00552">
    <property type="entry name" value="HTH_MERR_1"/>
    <property type="match status" value="1"/>
</dbReference>
<dbReference type="Proteomes" id="UP000289856">
    <property type="component" value="Chromosome"/>
</dbReference>
<dbReference type="AlphaFoldDB" id="A0A3T1D630"/>
<keyword evidence="4" id="KW-0804">Transcription</keyword>
<dbReference type="InterPro" id="IPR047057">
    <property type="entry name" value="MerR_fam"/>
</dbReference>
<evidence type="ECO:0000256" key="3">
    <source>
        <dbReference type="ARBA" id="ARBA00023125"/>
    </source>
</evidence>
<evidence type="ECO:0000256" key="4">
    <source>
        <dbReference type="ARBA" id="ARBA00023163"/>
    </source>
</evidence>
<keyword evidence="5" id="KW-0175">Coiled coil</keyword>
<dbReference type="Gene3D" id="1.10.1660.10">
    <property type="match status" value="1"/>
</dbReference>
<evidence type="ECO:0000256" key="2">
    <source>
        <dbReference type="ARBA" id="ARBA00023015"/>
    </source>
</evidence>
<dbReference type="RefSeq" id="WP_130609396.1">
    <property type="nucleotide sequence ID" value="NZ_AP019400.1"/>
</dbReference>
<protein>
    <submittedName>
        <fullName evidence="7">MerR family transcriptional regulator</fullName>
    </submittedName>
</protein>
<evidence type="ECO:0000313" key="7">
    <source>
        <dbReference type="EMBL" id="BBI33534.1"/>
    </source>
</evidence>
<dbReference type="CDD" id="cd01109">
    <property type="entry name" value="HTH_YyaN"/>
    <property type="match status" value="1"/>
</dbReference>
<dbReference type="SMART" id="SM00422">
    <property type="entry name" value="HTH_MERR"/>
    <property type="match status" value="1"/>
</dbReference>
<proteinExistence type="predicted"/>
<keyword evidence="1" id="KW-0678">Repressor</keyword>
<evidence type="ECO:0000256" key="1">
    <source>
        <dbReference type="ARBA" id="ARBA00022491"/>
    </source>
</evidence>
<organism evidence="7 8">
    <name type="scientific">Cohnella abietis</name>
    <dbReference type="NCBI Taxonomy" id="2507935"/>
    <lineage>
        <taxon>Bacteria</taxon>
        <taxon>Bacillati</taxon>
        <taxon>Bacillota</taxon>
        <taxon>Bacilli</taxon>
        <taxon>Bacillales</taxon>
        <taxon>Paenibacillaceae</taxon>
        <taxon>Cohnella</taxon>
    </lineage>
</organism>
<gene>
    <name evidence="7" type="ORF">KCTCHS21_29330</name>
</gene>
<keyword evidence="8" id="KW-1185">Reference proteome</keyword>
<dbReference type="OrthoDB" id="9811174at2"/>
<evidence type="ECO:0000256" key="5">
    <source>
        <dbReference type="SAM" id="Coils"/>
    </source>
</evidence>
<dbReference type="PANTHER" id="PTHR30204:SF69">
    <property type="entry name" value="MERR-FAMILY TRANSCRIPTIONAL REGULATOR"/>
    <property type="match status" value="1"/>
</dbReference>
<feature type="domain" description="HTH merR-type" evidence="6">
    <location>
        <begin position="4"/>
        <end position="73"/>
    </location>
</feature>
<dbReference type="KEGG" id="cohn:KCTCHS21_29330"/>